<dbReference type="InterPro" id="IPR014942">
    <property type="entry name" value="AbiEii"/>
</dbReference>
<organism evidence="1 2">
    <name type="scientific">Pseudomonas sihuiensis</name>
    <dbReference type="NCBI Taxonomy" id="1274359"/>
    <lineage>
        <taxon>Bacteria</taxon>
        <taxon>Pseudomonadati</taxon>
        <taxon>Pseudomonadota</taxon>
        <taxon>Gammaproteobacteria</taxon>
        <taxon>Pseudomonadales</taxon>
        <taxon>Pseudomonadaceae</taxon>
        <taxon>Pseudomonas</taxon>
    </lineage>
</organism>
<dbReference type="GO" id="GO:0016740">
    <property type="term" value="F:transferase activity"/>
    <property type="evidence" value="ECO:0007669"/>
    <property type="project" value="UniProtKB-KW"/>
</dbReference>
<keyword evidence="1" id="KW-0808">Transferase</keyword>
<dbReference type="RefSeq" id="WP_092375988.1">
    <property type="nucleotide sequence ID" value="NZ_LT629797.1"/>
</dbReference>
<keyword evidence="2" id="KW-1185">Reference proteome</keyword>
<dbReference type="EMBL" id="LT629797">
    <property type="protein sequence ID" value="SDU81014.1"/>
    <property type="molecule type" value="Genomic_DNA"/>
</dbReference>
<evidence type="ECO:0000313" key="1">
    <source>
        <dbReference type="EMBL" id="SDU81014.1"/>
    </source>
</evidence>
<proteinExistence type="predicted"/>
<dbReference type="Pfam" id="PF08843">
    <property type="entry name" value="AbiEii"/>
    <property type="match status" value="1"/>
</dbReference>
<name>A0A1H2LJP4_9PSED</name>
<dbReference type="Gene3D" id="3.10.450.620">
    <property type="entry name" value="JHP933, nucleotidyltransferase-like core domain"/>
    <property type="match status" value="1"/>
</dbReference>
<dbReference type="AlphaFoldDB" id="A0A1H2LJP4"/>
<dbReference type="Proteomes" id="UP000198675">
    <property type="component" value="Chromosome I"/>
</dbReference>
<accession>A0A1H2LJP4</accession>
<reference evidence="2" key="1">
    <citation type="submission" date="2016-10" db="EMBL/GenBank/DDBJ databases">
        <authorList>
            <person name="Varghese N."/>
            <person name="Submissions S."/>
        </authorList>
    </citation>
    <scope>NUCLEOTIDE SEQUENCE [LARGE SCALE GENOMIC DNA]</scope>
    <source>
        <strain evidence="2">KCTC 32246</strain>
    </source>
</reference>
<protein>
    <submittedName>
        <fullName evidence="1">Nucleotidyl transferase AbiEii toxin, Type IV TA system</fullName>
    </submittedName>
</protein>
<gene>
    <name evidence="1" type="ORF">SAMN05216363_1685</name>
</gene>
<evidence type="ECO:0000313" key="2">
    <source>
        <dbReference type="Proteomes" id="UP000198675"/>
    </source>
</evidence>
<sequence>MKAITPDQAELIEAVLAELDVGLLTASILEKDVHVTDALRVVLDIQHPATRLVFCGGTSLSKAYGLIERMSEDVDLKVVLDEPKIGGASAIKNHLSQLKAEVTQRLESLGFVEDKDARIARNQNRYFATRWLYASRYAHDTSLRPYLSLELTVRAPQFVTTIQPLGYLVDRLASRPQLQGRIECVAIEETLAEKVISFLRRYAQHRAGAMHQSWDKTLVRHVYDVFCICRIDSQVTVKAAEGFRALVQFDTEEFGQQFPPFAVAAKDTLHAALVQAEQDPAIRQEYEKHLIPLVFGSVRPSFDEAYGVFRQQAEYLIGRL</sequence>